<dbReference type="Proteomes" id="UP001164746">
    <property type="component" value="Chromosome 3"/>
</dbReference>
<sequence>MNSILRPRHPTVGQTGRSGSKFLPVGSEACSPEQRYCYWRSCVLPATTCVGLRFDADESDGTERYVYAVYAGKSLLRASSTAPRTQILLR</sequence>
<keyword evidence="3" id="KW-1185">Reference proteome</keyword>
<reference evidence="2" key="1">
    <citation type="submission" date="2022-11" db="EMBL/GenBank/DDBJ databases">
        <title>Centuries of genome instability and evolution in soft-shell clam transmissible cancer (bioRxiv).</title>
        <authorList>
            <person name="Hart S.F.M."/>
            <person name="Yonemitsu M.A."/>
            <person name="Giersch R.M."/>
            <person name="Beal B.F."/>
            <person name="Arriagada G."/>
            <person name="Davis B.W."/>
            <person name="Ostrander E.A."/>
            <person name="Goff S.P."/>
            <person name="Metzger M.J."/>
        </authorList>
    </citation>
    <scope>NUCLEOTIDE SEQUENCE</scope>
    <source>
        <strain evidence="2">MELC-2E11</strain>
        <tissue evidence="2">Siphon/mantle</tissue>
    </source>
</reference>
<accession>A0ABY7DU25</accession>
<name>A0ABY7DU25_MYAAR</name>
<evidence type="ECO:0000313" key="2">
    <source>
        <dbReference type="EMBL" id="WAR00115.1"/>
    </source>
</evidence>
<feature type="region of interest" description="Disordered" evidence="1">
    <location>
        <begin position="1"/>
        <end position="22"/>
    </location>
</feature>
<evidence type="ECO:0000256" key="1">
    <source>
        <dbReference type="SAM" id="MobiDB-lite"/>
    </source>
</evidence>
<proteinExistence type="predicted"/>
<protein>
    <submittedName>
        <fullName evidence="2">Uncharacterized protein</fullName>
    </submittedName>
</protein>
<dbReference type="EMBL" id="CP111014">
    <property type="protein sequence ID" value="WAR00115.1"/>
    <property type="molecule type" value="Genomic_DNA"/>
</dbReference>
<evidence type="ECO:0000313" key="3">
    <source>
        <dbReference type="Proteomes" id="UP001164746"/>
    </source>
</evidence>
<gene>
    <name evidence="2" type="ORF">MAR_024487</name>
</gene>
<organism evidence="2 3">
    <name type="scientific">Mya arenaria</name>
    <name type="common">Soft-shell clam</name>
    <dbReference type="NCBI Taxonomy" id="6604"/>
    <lineage>
        <taxon>Eukaryota</taxon>
        <taxon>Metazoa</taxon>
        <taxon>Spiralia</taxon>
        <taxon>Lophotrochozoa</taxon>
        <taxon>Mollusca</taxon>
        <taxon>Bivalvia</taxon>
        <taxon>Autobranchia</taxon>
        <taxon>Heteroconchia</taxon>
        <taxon>Euheterodonta</taxon>
        <taxon>Imparidentia</taxon>
        <taxon>Neoheterodontei</taxon>
        <taxon>Myida</taxon>
        <taxon>Myoidea</taxon>
        <taxon>Myidae</taxon>
        <taxon>Mya</taxon>
    </lineage>
</organism>